<protein>
    <submittedName>
        <fullName evidence="5">Nucleotide exchange factor GrpE</fullName>
    </submittedName>
</protein>
<keyword evidence="3" id="KW-0812">Transmembrane</keyword>
<proteinExistence type="predicted"/>
<evidence type="ECO:0000256" key="1">
    <source>
        <dbReference type="ARBA" id="ARBA00023186"/>
    </source>
</evidence>
<feature type="signal peptide" evidence="4">
    <location>
        <begin position="1"/>
        <end position="26"/>
    </location>
</feature>
<feature type="compositionally biased region" description="Pro residues" evidence="2">
    <location>
        <begin position="158"/>
        <end position="200"/>
    </location>
</feature>
<dbReference type="PROSITE" id="PS51257">
    <property type="entry name" value="PROKAR_LIPOPROTEIN"/>
    <property type="match status" value="1"/>
</dbReference>
<keyword evidence="1" id="KW-0143">Chaperone</keyword>
<gene>
    <name evidence="5" type="primary">grpE</name>
    <name evidence="5" type="ORF">ACFOWE_27520</name>
</gene>
<dbReference type="PRINTS" id="PR00773">
    <property type="entry name" value="GRPEPROTEIN"/>
</dbReference>
<evidence type="ECO:0000256" key="3">
    <source>
        <dbReference type="SAM" id="Phobius"/>
    </source>
</evidence>
<dbReference type="Proteomes" id="UP001595850">
    <property type="component" value="Unassembled WGS sequence"/>
</dbReference>
<reference evidence="6" key="1">
    <citation type="journal article" date="2019" name="Int. J. Syst. Evol. Microbiol.">
        <title>The Global Catalogue of Microorganisms (GCM) 10K type strain sequencing project: providing services to taxonomists for standard genome sequencing and annotation.</title>
        <authorList>
            <consortium name="The Broad Institute Genomics Platform"/>
            <consortium name="The Broad Institute Genome Sequencing Center for Infectious Disease"/>
            <person name="Wu L."/>
            <person name="Ma J."/>
        </authorList>
    </citation>
    <scope>NUCLEOTIDE SEQUENCE [LARGE SCALE GENOMIC DNA]</scope>
    <source>
        <strain evidence="6">TBRC 4489</strain>
    </source>
</reference>
<feature type="compositionally biased region" description="Gly residues" evidence="2">
    <location>
        <begin position="34"/>
        <end position="43"/>
    </location>
</feature>
<feature type="compositionally biased region" description="Low complexity" evidence="2">
    <location>
        <begin position="201"/>
        <end position="218"/>
    </location>
</feature>
<dbReference type="InterPro" id="IPR000740">
    <property type="entry name" value="GrpE"/>
</dbReference>
<feature type="compositionally biased region" description="Low complexity" evidence="2">
    <location>
        <begin position="225"/>
        <end position="234"/>
    </location>
</feature>
<feature type="region of interest" description="Disordered" evidence="2">
    <location>
        <begin position="128"/>
        <end position="236"/>
    </location>
</feature>
<evidence type="ECO:0000313" key="6">
    <source>
        <dbReference type="Proteomes" id="UP001595850"/>
    </source>
</evidence>
<name>A0ABV8ICX3_9ACTN</name>
<keyword evidence="6" id="KW-1185">Reference proteome</keyword>
<feature type="compositionally biased region" description="Low complexity" evidence="2">
    <location>
        <begin position="128"/>
        <end position="140"/>
    </location>
</feature>
<sequence>MKNPRALFALLLLAVLALTGCARVTAGSGEEAGVSGGGTGGVSAGSDGAAAASPPARIGRGGQDDAPPLPAPEDGPGLQGPREGSGGAGLEDGFGLPLPLPVLLVLAAGILLTAAGVVLYLSRRNRGTAPAGPWQGGPAPAAVPPTGPIPAGAVPHTGPIPPGAVPATSPVPPAAPAAVPPTGPIPPGAVPTASPAPPAAPATAGPPASAPPAAGSPASAPPAAGPSEADPSGADPLADALTEVARSGISSALTQRVERLFADGHPGRQALIDACIDCRDQIEERHPNLSGLLLDGLNRAGVREIVADGEHFDPRRHEAFGAEPTDRPELHDTVAETVKRGYADGDHVIRVPQVAVYRHGPSGSGATGVAQ</sequence>
<organism evidence="5 6">
    <name type="scientific">Planomonospora corallina</name>
    <dbReference type="NCBI Taxonomy" id="1806052"/>
    <lineage>
        <taxon>Bacteria</taxon>
        <taxon>Bacillati</taxon>
        <taxon>Actinomycetota</taxon>
        <taxon>Actinomycetes</taxon>
        <taxon>Streptosporangiales</taxon>
        <taxon>Streptosporangiaceae</taxon>
        <taxon>Planomonospora</taxon>
    </lineage>
</organism>
<dbReference type="SUPFAM" id="SSF51064">
    <property type="entry name" value="Head domain of nucleotide exchange factor GrpE"/>
    <property type="match status" value="1"/>
</dbReference>
<keyword evidence="3" id="KW-0472">Membrane</keyword>
<feature type="region of interest" description="Disordered" evidence="2">
    <location>
        <begin position="28"/>
        <end position="90"/>
    </location>
</feature>
<dbReference type="Gene3D" id="2.30.22.10">
    <property type="entry name" value="Head domain of nucleotide exchange factor GrpE"/>
    <property type="match status" value="1"/>
</dbReference>
<dbReference type="Pfam" id="PF01025">
    <property type="entry name" value="GrpE"/>
    <property type="match status" value="1"/>
</dbReference>
<accession>A0ABV8ICX3</accession>
<feature type="chain" id="PRO_5045062247" evidence="4">
    <location>
        <begin position="27"/>
        <end position="371"/>
    </location>
</feature>
<dbReference type="RefSeq" id="WP_377292832.1">
    <property type="nucleotide sequence ID" value="NZ_JBHSBM010000040.1"/>
</dbReference>
<evidence type="ECO:0000313" key="5">
    <source>
        <dbReference type="EMBL" id="MFC4062069.1"/>
    </source>
</evidence>
<comment type="caution">
    <text evidence="5">The sequence shown here is derived from an EMBL/GenBank/DDBJ whole genome shotgun (WGS) entry which is preliminary data.</text>
</comment>
<keyword evidence="4" id="KW-0732">Signal</keyword>
<feature type="compositionally biased region" description="Low complexity" evidence="2">
    <location>
        <begin position="44"/>
        <end position="58"/>
    </location>
</feature>
<dbReference type="InterPro" id="IPR009012">
    <property type="entry name" value="GrpE_head"/>
</dbReference>
<keyword evidence="3" id="KW-1133">Transmembrane helix</keyword>
<evidence type="ECO:0000256" key="2">
    <source>
        <dbReference type="SAM" id="MobiDB-lite"/>
    </source>
</evidence>
<feature type="transmembrane region" description="Helical" evidence="3">
    <location>
        <begin position="100"/>
        <end position="121"/>
    </location>
</feature>
<dbReference type="EMBL" id="JBHSBM010000040">
    <property type="protein sequence ID" value="MFC4062069.1"/>
    <property type="molecule type" value="Genomic_DNA"/>
</dbReference>
<evidence type="ECO:0000256" key="4">
    <source>
        <dbReference type="SAM" id="SignalP"/>
    </source>
</evidence>